<evidence type="ECO:0000256" key="3">
    <source>
        <dbReference type="ARBA" id="ARBA00022840"/>
    </source>
</evidence>
<dbReference type="Gene3D" id="3.40.50.300">
    <property type="entry name" value="P-loop containing nucleotide triphosphate hydrolases"/>
    <property type="match status" value="1"/>
</dbReference>
<dbReference type="InterPro" id="IPR051782">
    <property type="entry name" value="ABC_Transporter_VariousFunc"/>
</dbReference>
<dbReference type="EMBL" id="VOHM01000006">
    <property type="protein sequence ID" value="TWT26827.1"/>
    <property type="molecule type" value="Genomic_DNA"/>
</dbReference>
<dbReference type="PROSITE" id="PS50893">
    <property type="entry name" value="ABC_TRANSPORTER_2"/>
    <property type="match status" value="1"/>
</dbReference>
<dbReference type="SMART" id="SM00382">
    <property type="entry name" value="AAA"/>
    <property type="match status" value="1"/>
</dbReference>
<keyword evidence="6" id="KW-1185">Reference proteome</keyword>
<evidence type="ECO:0000259" key="4">
    <source>
        <dbReference type="PROSITE" id="PS50893"/>
    </source>
</evidence>
<dbReference type="InterPro" id="IPR003439">
    <property type="entry name" value="ABC_transporter-like_ATP-bd"/>
</dbReference>
<evidence type="ECO:0000256" key="2">
    <source>
        <dbReference type="ARBA" id="ARBA00022741"/>
    </source>
</evidence>
<evidence type="ECO:0000256" key="1">
    <source>
        <dbReference type="ARBA" id="ARBA00022448"/>
    </source>
</evidence>
<dbReference type="InterPro" id="IPR003593">
    <property type="entry name" value="AAA+_ATPase"/>
</dbReference>
<dbReference type="PANTHER" id="PTHR42939">
    <property type="entry name" value="ABC TRANSPORTER ATP-BINDING PROTEIN ALBC-RELATED"/>
    <property type="match status" value="1"/>
</dbReference>
<dbReference type="OrthoDB" id="9804819at2"/>
<evidence type="ECO:0000313" key="5">
    <source>
        <dbReference type="EMBL" id="TWT26827.1"/>
    </source>
</evidence>
<reference evidence="5 6" key="1">
    <citation type="submission" date="2019-08" db="EMBL/GenBank/DDBJ databases">
        <authorList>
            <person name="Lei W."/>
        </authorList>
    </citation>
    <scope>NUCLEOTIDE SEQUENCE [LARGE SCALE GENOMIC DNA]</scope>
    <source>
        <strain evidence="5 6">CCUG 58627</strain>
    </source>
</reference>
<dbReference type="SUPFAM" id="SSF52540">
    <property type="entry name" value="P-loop containing nucleoside triphosphate hydrolases"/>
    <property type="match status" value="1"/>
</dbReference>
<sequence length="212" mass="23833">METLRCDDVSFSYPDRPVLYHWTKDFPPGTSSAIIGPNGSGKTTLLKLLTGLVIPSSGRVYFGRWNTADDWKKFRSKIGLSLYSERSFNFRLDGYQNAEFIGALNGLHKHEVHERIEELFSRFDAARFFECRFSDLSLGQRSIYGLLVAALTSHGIVILDEPTSTLDAKNRRVVYAMISALTAGGHIVIVSTHDMELAEVSDYVITSEEFLQ</sequence>
<dbReference type="GO" id="GO:0005524">
    <property type="term" value="F:ATP binding"/>
    <property type="evidence" value="ECO:0007669"/>
    <property type="project" value="UniProtKB-KW"/>
</dbReference>
<feature type="domain" description="ABC transporter" evidence="4">
    <location>
        <begin position="4"/>
        <end position="211"/>
    </location>
</feature>
<dbReference type="GO" id="GO:0016887">
    <property type="term" value="F:ATP hydrolysis activity"/>
    <property type="evidence" value="ECO:0007669"/>
    <property type="project" value="InterPro"/>
</dbReference>
<dbReference type="InterPro" id="IPR027417">
    <property type="entry name" value="P-loop_NTPase"/>
</dbReference>
<dbReference type="PANTHER" id="PTHR42939:SF1">
    <property type="entry name" value="ABC TRANSPORTER ATP-BINDING PROTEIN ALBC-RELATED"/>
    <property type="match status" value="1"/>
</dbReference>
<accession>A0A5C5ULY2</accession>
<dbReference type="AlphaFoldDB" id="A0A5C5ULY2"/>
<keyword evidence="1" id="KW-0813">Transport</keyword>
<organism evidence="5 6">
    <name type="scientific">Corynebacterium canis</name>
    <dbReference type="NCBI Taxonomy" id="679663"/>
    <lineage>
        <taxon>Bacteria</taxon>
        <taxon>Bacillati</taxon>
        <taxon>Actinomycetota</taxon>
        <taxon>Actinomycetes</taxon>
        <taxon>Mycobacteriales</taxon>
        <taxon>Corynebacteriaceae</taxon>
        <taxon>Corynebacterium</taxon>
    </lineage>
</organism>
<keyword evidence="3 5" id="KW-0067">ATP-binding</keyword>
<protein>
    <submittedName>
        <fullName evidence="5">ATP-binding cassette domain-containing protein</fullName>
    </submittedName>
</protein>
<gene>
    <name evidence="5" type="ORF">FRX94_04290</name>
</gene>
<keyword evidence="2" id="KW-0547">Nucleotide-binding</keyword>
<dbReference type="Pfam" id="PF00005">
    <property type="entry name" value="ABC_tran"/>
    <property type="match status" value="1"/>
</dbReference>
<comment type="caution">
    <text evidence="5">The sequence shown here is derived from an EMBL/GenBank/DDBJ whole genome shotgun (WGS) entry which is preliminary data.</text>
</comment>
<evidence type="ECO:0000313" key="6">
    <source>
        <dbReference type="Proteomes" id="UP000320791"/>
    </source>
</evidence>
<dbReference type="Proteomes" id="UP000320791">
    <property type="component" value="Unassembled WGS sequence"/>
</dbReference>
<name>A0A5C5ULY2_9CORY</name>
<proteinExistence type="predicted"/>